<feature type="non-terminal residue" evidence="1">
    <location>
        <position position="100"/>
    </location>
</feature>
<sequence>MFIPFNNLCSESPNSDVCEYVQSTDPDVVEIGALIPYGTQTPTTYNKEQISNIIQEDFRRIILQHKVDRFIGKTKSIVYFIDDNFYITRNTTAQSKMQIL</sequence>
<organism evidence="1 2">
    <name type="scientific">Rotaria socialis</name>
    <dbReference type="NCBI Taxonomy" id="392032"/>
    <lineage>
        <taxon>Eukaryota</taxon>
        <taxon>Metazoa</taxon>
        <taxon>Spiralia</taxon>
        <taxon>Gnathifera</taxon>
        <taxon>Rotifera</taxon>
        <taxon>Eurotatoria</taxon>
        <taxon>Bdelloidea</taxon>
        <taxon>Philodinida</taxon>
        <taxon>Philodinidae</taxon>
        <taxon>Rotaria</taxon>
    </lineage>
</organism>
<dbReference type="Proteomes" id="UP000663873">
    <property type="component" value="Unassembled WGS sequence"/>
</dbReference>
<comment type="caution">
    <text evidence="1">The sequence shown here is derived from an EMBL/GenBank/DDBJ whole genome shotgun (WGS) entry which is preliminary data.</text>
</comment>
<proteinExistence type="predicted"/>
<dbReference type="AlphaFoldDB" id="A0A821QWZ0"/>
<keyword evidence="2" id="KW-1185">Reference proteome</keyword>
<reference evidence="1" key="1">
    <citation type="submission" date="2021-02" db="EMBL/GenBank/DDBJ databases">
        <authorList>
            <person name="Nowell W R."/>
        </authorList>
    </citation>
    <scope>NUCLEOTIDE SEQUENCE</scope>
</reference>
<dbReference type="EMBL" id="CAJOBP010055676">
    <property type="protein sequence ID" value="CAF4831805.1"/>
    <property type="molecule type" value="Genomic_DNA"/>
</dbReference>
<protein>
    <submittedName>
        <fullName evidence="1">Uncharacterized protein</fullName>
    </submittedName>
</protein>
<evidence type="ECO:0000313" key="1">
    <source>
        <dbReference type="EMBL" id="CAF4831805.1"/>
    </source>
</evidence>
<accession>A0A821QWZ0</accession>
<evidence type="ECO:0000313" key="2">
    <source>
        <dbReference type="Proteomes" id="UP000663873"/>
    </source>
</evidence>
<gene>
    <name evidence="1" type="ORF">UJA718_LOCUS42651</name>
</gene>
<name>A0A821QWZ0_9BILA</name>